<dbReference type="InterPro" id="IPR016181">
    <property type="entry name" value="Acyl_CoA_acyltransferase"/>
</dbReference>
<comment type="pathway">
    <text evidence="2">Siderophore biosynthesis; mycobactin biosynthesis.</text>
</comment>
<dbReference type="Proteomes" id="UP000238083">
    <property type="component" value="Unassembled WGS sequence"/>
</dbReference>
<evidence type="ECO:0000256" key="4">
    <source>
        <dbReference type="ARBA" id="ARBA00031122"/>
    </source>
</evidence>
<dbReference type="SMART" id="SM01006">
    <property type="entry name" value="AlcB"/>
    <property type="match status" value="1"/>
</dbReference>
<comment type="caution">
    <text evidence="6">The sequence shown here is derived from an EMBL/GenBank/DDBJ whole genome shotgun (WGS) entry which is preliminary data.</text>
</comment>
<evidence type="ECO:0000313" key="7">
    <source>
        <dbReference type="Proteomes" id="UP000238083"/>
    </source>
</evidence>
<evidence type="ECO:0000259" key="5">
    <source>
        <dbReference type="PROSITE" id="PS51186"/>
    </source>
</evidence>
<comment type="function">
    <text evidence="1">Acyltransferase required for the direct transfer of medium- to long-chain fatty acyl moieties from a carrier protein (MbtL) on to the epsilon-amino group of lysine residue in the mycobactin core.</text>
</comment>
<keyword evidence="7" id="KW-1185">Reference proteome</keyword>
<evidence type="ECO:0000256" key="2">
    <source>
        <dbReference type="ARBA" id="ARBA00005102"/>
    </source>
</evidence>
<sequence length="164" mass="17794">MTLPYPARLADGDLVLRLSTPDDVATITGWLADPAVHRWWGGEPVPAAEVRRKYCGAREPAVAVYVLEFAQDPVGLVQAWQDPDARGLDAFLAAGHQGRGLGPRAARLLAVDLLARGWRGLTVDPAVDNPRAQAAWRRAGFVPTGERGLDDGYETVLMEFRGEP</sequence>
<dbReference type="Gene3D" id="3.40.630.30">
    <property type="match status" value="1"/>
</dbReference>
<accession>A0A2T0R1Z8</accession>
<evidence type="ECO:0000256" key="1">
    <source>
        <dbReference type="ARBA" id="ARBA00003818"/>
    </source>
</evidence>
<dbReference type="UniPathway" id="UPA00011"/>
<dbReference type="Pfam" id="PF13523">
    <property type="entry name" value="Acetyltransf_8"/>
    <property type="match status" value="1"/>
</dbReference>
<organism evidence="6 7">
    <name type="scientific">Kineococcus rhizosphaerae</name>
    <dbReference type="NCBI Taxonomy" id="559628"/>
    <lineage>
        <taxon>Bacteria</taxon>
        <taxon>Bacillati</taxon>
        <taxon>Actinomycetota</taxon>
        <taxon>Actinomycetes</taxon>
        <taxon>Kineosporiales</taxon>
        <taxon>Kineosporiaceae</taxon>
        <taxon>Kineococcus</taxon>
    </lineage>
</organism>
<evidence type="ECO:0000256" key="3">
    <source>
        <dbReference type="ARBA" id="ARBA00020586"/>
    </source>
</evidence>
<keyword evidence="6" id="KW-0808">Transferase</keyword>
<dbReference type="GO" id="GO:0019290">
    <property type="term" value="P:siderophore biosynthetic process"/>
    <property type="evidence" value="ECO:0007669"/>
    <property type="project" value="InterPro"/>
</dbReference>
<gene>
    <name evidence="6" type="ORF">CLV37_108203</name>
</gene>
<dbReference type="SUPFAM" id="SSF55729">
    <property type="entry name" value="Acyl-CoA N-acyltransferases (Nat)"/>
    <property type="match status" value="1"/>
</dbReference>
<protein>
    <recommendedName>
        <fullName evidence="3">Lysine N-acyltransferase MbtK</fullName>
    </recommendedName>
    <alternativeName>
        <fullName evidence="4">Mycobactin synthase protein K</fullName>
    </alternativeName>
</protein>
<dbReference type="EMBL" id="PVZF01000008">
    <property type="protein sequence ID" value="PRY13533.1"/>
    <property type="molecule type" value="Genomic_DNA"/>
</dbReference>
<reference evidence="6 7" key="1">
    <citation type="submission" date="2018-03" db="EMBL/GenBank/DDBJ databases">
        <title>Genomic Encyclopedia of Archaeal and Bacterial Type Strains, Phase II (KMG-II): from individual species to whole genera.</title>
        <authorList>
            <person name="Goeker M."/>
        </authorList>
    </citation>
    <scope>NUCLEOTIDE SEQUENCE [LARGE SCALE GENOMIC DNA]</scope>
    <source>
        <strain evidence="6 7">DSM 19711</strain>
    </source>
</reference>
<name>A0A2T0R1Z8_9ACTN</name>
<dbReference type="InterPro" id="IPR019432">
    <property type="entry name" value="Acyltransferase_MbtK/IucB-like"/>
</dbReference>
<dbReference type="InterPro" id="IPR000182">
    <property type="entry name" value="GNAT_dom"/>
</dbReference>
<evidence type="ECO:0000313" key="6">
    <source>
        <dbReference type="EMBL" id="PRY13533.1"/>
    </source>
</evidence>
<dbReference type="GO" id="GO:0016747">
    <property type="term" value="F:acyltransferase activity, transferring groups other than amino-acyl groups"/>
    <property type="evidence" value="ECO:0007669"/>
    <property type="project" value="InterPro"/>
</dbReference>
<proteinExistence type="predicted"/>
<dbReference type="RefSeq" id="WP_106212395.1">
    <property type="nucleotide sequence ID" value="NZ_PVZF01000008.1"/>
</dbReference>
<dbReference type="AlphaFoldDB" id="A0A2T0R1Z8"/>
<feature type="domain" description="N-acetyltransferase" evidence="5">
    <location>
        <begin position="14"/>
        <end position="163"/>
    </location>
</feature>
<dbReference type="OrthoDB" id="9814648at2"/>
<dbReference type="PROSITE" id="PS51186">
    <property type="entry name" value="GNAT"/>
    <property type="match status" value="1"/>
</dbReference>